<evidence type="ECO:0000256" key="7">
    <source>
        <dbReference type="SAM" id="Phobius"/>
    </source>
</evidence>
<dbReference type="RefSeq" id="WP_133296961.1">
    <property type="nucleotide sequence ID" value="NZ_QDKL01000003.1"/>
</dbReference>
<feature type="transmembrane region" description="Helical" evidence="7">
    <location>
        <begin position="228"/>
        <end position="255"/>
    </location>
</feature>
<dbReference type="PANTHER" id="PTHR30489">
    <property type="entry name" value="LIPOPROTEIN-RELEASING SYSTEM TRANSMEMBRANE PROTEIN LOLE"/>
    <property type="match status" value="1"/>
</dbReference>
<evidence type="ECO:0000256" key="1">
    <source>
        <dbReference type="ARBA" id="ARBA00004651"/>
    </source>
</evidence>
<sequence length="366" mass="41606">MALASLVISSFSLLTVQSVLKGLQSNRIERGKQTLGRYIIDLEKDFNFKKATSYLNDNNYKYTLEYEIEGLIRLEGYLAPVIFHGIIEDTSSILPKAIDHWPKRNEILMSPYLARKVYAGLDDRVQLISPAHTDTFFGELPRFKSLDVEAFTDSMDPDIDEFHAWGHAYSAFSIAKSRHYNKLRVFSNLTKIQEEQLKSKFAGDGARFHTWEELNQNLVFALALENNVVLFLFLATIVLVTFSIISGLSIFYARVRNDFASFWILGMSMGHIKKYGGLNIAIITASAIAVGNILSFIVLKLLVQFSPTIMPAMFVDRSLPVRFEASSFFYSFIVPVIITVVFTLLSNWRFFKDNGNFMTFVKKVGT</sequence>
<proteinExistence type="inferred from homology"/>
<evidence type="ECO:0000256" key="3">
    <source>
        <dbReference type="ARBA" id="ARBA00022475"/>
    </source>
</evidence>
<evidence type="ECO:0000256" key="2">
    <source>
        <dbReference type="ARBA" id="ARBA00005236"/>
    </source>
</evidence>
<reference evidence="10" key="1">
    <citation type="journal article" date="2019" name="Int. J. Syst. Evol. Microbiol.">
        <title>Halobacteriovorax valvorus sp. nov., a novel prokaryotic predator isolated from coastal seawater of China.</title>
        <authorList>
            <person name="Chen M.-X."/>
        </authorList>
    </citation>
    <scope>NUCLEOTIDE SEQUENCE [LARGE SCALE GENOMIC DNA]</scope>
    <source>
        <strain evidence="10">BL9</strain>
    </source>
</reference>
<keyword evidence="4 7" id="KW-0812">Transmembrane</keyword>
<protein>
    <recommendedName>
        <fullName evidence="8">ABC3 transporter permease C-terminal domain-containing protein</fullName>
    </recommendedName>
</protein>
<dbReference type="PANTHER" id="PTHR30489:SF0">
    <property type="entry name" value="LIPOPROTEIN-RELEASING SYSTEM TRANSMEMBRANE PROTEIN LOLE"/>
    <property type="match status" value="1"/>
</dbReference>
<comment type="subcellular location">
    <subcellularLocation>
        <location evidence="1">Cell membrane</location>
        <topology evidence="1">Multi-pass membrane protein</topology>
    </subcellularLocation>
</comment>
<feature type="domain" description="ABC3 transporter permease C-terminal" evidence="8">
    <location>
        <begin position="231"/>
        <end position="354"/>
    </location>
</feature>
<accession>A0ABY0IDZ6</accession>
<feature type="transmembrane region" description="Helical" evidence="7">
    <location>
        <begin position="276"/>
        <end position="303"/>
    </location>
</feature>
<dbReference type="EMBL" id="QDKL01000003">
    <property type="protein sequence ID" value="RZF20705.1"/>
    <property type="molecule type" value="Genomic_DNA"/>
</dbReference>
<keyword evidence="10" id="KW-1185">Reference proteome</keyword>
<organism evidence="9 10">
    <name type="scientific">Halobacteriovorax vibrionivorans</name>
    <dbReference type="NCBI Taxonomy" id="2152716"/>
    <lineage>
        <taxon>Bacteria</taxon>
        <taxon>Pseudomonadati</taxon>
        <taxon>Bdellovibrionota</taxon>
        <taxon>Bacteriovoracia</taxon>
        <taxon>Bacteriovoracales</taxon>
        <taxon>Halobacteriovoraceae</taxon>
        <taxon>Halobacteriovorax</taxon>
    </lineage>
</organism>
<dbReference type="Proteomes" id="UP000443582">
    <property type="component" value="Unassembled WGS sequence"/>
</dbReference>
<evidence type="ECO:0000259" key="8">
    <source>
        <dbReference type="Pfam" id="PF02687"/>
    </source>
</evidence>
<keyword evidence="5 7" id="KW-1133">Transmembrane helix</keyword>
<dbReference type="Pfam" id="PF02687">
    <property type="entry name" value="FtsX"/>
    <property type="match status" value="1"/>
</dbReference>
<name>A0ABY0IDZ6_9BACT</name>
<evidence type="ECO:0000256" key="5">
    <source>
        <dbReference type="ARBA" id="ARBA00022989"/>
    </source>
</evidence>
<comment type="similarity">
    <text evidence="2">Belongs to the ABC-4 integral membrane protein family. LolC/E subfamily.</text>
</comment>
<feature type="transmembrane region" description="Helical" evidence="7">
    <location>
        <begin position="328"/>
        <end position="348"/>
    </location>
</feature>
<dbReference type="InterPro" id="IPR003838">
    <property type="entry name" value="ABC3_permease_C"/>
</dbReference>
<dbReference type="InterPro" id="IPR051447">
    <property type="entry name" value="Lipoprotein-release_system"/>
</dbReference>
<comment type="caution">
    <text evidence="9">The sequence shown here is derived from an EMBL/GenBank/DDBJ whole genome shotgun (WGS) entry which is preliminary data.</text>
</comment>
<gene>
    <name evidence="9" type="ORF">DAY19_12020</name>
</gene>
<keyword evidence="6 7" id="KW-0472">Membrane</keyword>
<evidence type="ECO:0000313" key="9">
    <source>
        <dbReference type="EMBL" id="RZF20705.1"/>
    </source>
</evidence>
<keyword evidence="3" id="KW-1003">Cell membrane</keyword>
<evidence type="ECO:0000313" key="10">
    <source>
        <dbReference type="Proteomes" id="UP000443582"/>
    </source>
</evidence>
<evidence type="ECO:0000256" key="6">
    <source>
        <dbReference type="ARBA" id="ARBA00023136"/>
    </source>
</evidence>
<evidence type="ECO:0000256" key="4">
    <source>
        <dbReference type="ARBA" id="ARBA00022692"/>
    </source>
</evidence>